<organism evidence="2 3">
    <name type="scientific">Colwellia maritima</name>
    <dbReference type="NCBI Taxonomy" id="2912588"/>
    <lineage>
        <taxon>Bacteria</taxon>
        <taxon>Pseudomonadati</taxon>
        <taxon>Pseudomonadota</taxon>
        <taxon>Gammaproteobacteria</taxon>
        <taxon>Alteromonadales</taxon>
        <taxon>Colwelliaceae</taxon>
        <taxon>Colwellia</taxon>
    </lineage>
</organism>
<dbReference type="RefSeq" id="WP_242285919.1">
    <property type="nucleotide sequence ID" value="NZ_JAKKSL010000002.1"/>
</dbReference>
<feature type="domain" description="SMODS-associated and fused to various effectors" evidence="1">
    <location>
        <begin position="162"/>
        <end position="348"/>
    </location>
</feature>
<keyword evidence="3" id="KW-1185">Reference proteome</keyword>
<evidence type="ECO:0000313" key="2">
    <source>
        <dbReference type="EMBL" id="MCI2283743.1"/>
    </source>
</evidence>
<reference evidence="2" key="1">
    <citation type="submission" date="2022-01" db="EMBL/GenBank/DDBJ databases">
        <title>Colwellia maritima, isolated from seawater.</title>
        <authorList>
            <person name="Kristyanto S."/>
            <person name="Jung J."/>
            <person name="Jeon C.O."/>
        </authorList>
    </citation>
    <scope>NUCLEOTIDE SEQUENCE</scope>
    <source>
        <strain evidence="2">MSW7</strain>
    </source>
</reference>
<protein>
    <submittedName>
        <fullName evidence="2">SAVED domain-containing protein</fullName>
    </submittedName>
</protein>
<evidence type="ECO:0000313" key="3">
    <source>
        <dbReference type="Proteomes" id="UP001139646"/>
    </source>
</evidence>
<gene>
    <name evidence="2" type="ORF">L3081_10460</name>
</gene>
<proteinExistence type="predicted"/>
<evidence type="ECO:0000259" key="1">
    <source>
        <dbReference type="Pfam" id="PF18145"/>
    </source>
</evidence>
<sequence>MMRIVQVFLSFLRWYIEGFRNPTMNGIAKMILVWSLTSLAALSADLTFPTQWGTISLSLGEGDALLCKSLIVISLLMIFYTEYQDKMEANDSQLIKIRHMGLIDHSIDDVYNYMPRKLKRIKPQPFDIEFDNSHKTTNIDELQQQLNQICRLPQTIKDSGRSLNNGKKHLVYGAVAPVPMLAAVGHLVSNMQNVHVADWDREAKKWHFNELLDDGEKLNFEILNKRDNQTTSVNIAISLSLKLRLNNIETEFPDSAFYQVSLDSGDHGYDKISSEAKQERLVKNILEFINNEIIPSYPKLEQLNFFVAAQASFVFRLGSVLNQGHLPKVVFYHFNPVHEVKTHPWGIAFNGKVNGYEVVE</sequence>
<name>A0ABS9X0G7_9GAMM</name>
<dbReference type="NCBIfam" id="NF033611">
    <property type="entry name" value="SAVED"/>
    <property type="match status" value="1"/>
</dbReference>
<dbReference type="Pfam" id="PF18145">
    <property type="entry name" value="SAVED"/>
    <property type="match status" value="1"/>
</dbReference>
<comment type="caution">
    <text evidence="2">The sequence shown here is derived from an EMBL/GenBank/DDBJ whole genome shotgun (WGS) entry which is preliminary data.</text>
</comment>
<dbReference type="EMBL" id="JAKKSL010000002">
    <property type="protein sequence ID" value="MCI2283743.1"/>
    <property type="molecule type" value="Genomic_DNA"/>
</dbReference>
<dbReference type="Proteomes" id="UP001139646">
    <property type="component" value="Unassembled WGS sequence"/>
</dbReference>
<accession>A0ABS9X0G7</accession>
<dbReference type="InterPro" id="IPR040836">
    <property type="entry name" value="SAVED"/>
</dbReference>